<sequence length="105" mass="11073">MTLDECTCSLANLTHFRRFARASVGFSPTHVIIIVESNQFPSFSEISSIIILHHPGRGGTTTTVGFRGGTTTTVGGRGGATTTVGGRGAGAMTTARFRRRTLNTT</sequence>
<organism evidence="1 2">
    <name type="scientific">Necator americanus</name>
    <name type="common">Human hookworm</name>
    <dbReference type="NCBI Taxonomy" id="51031"/>
    <lineage>
        <taxon>Eukaryota</taxon>
        <taxon>Metazoa</taxon>
        <taxon>Ecdysozoa</taxon>
        <taxon>Nematoda</taxon>
        <taxon>Chromadorea</taxon>
        <taxon>Rhabditida</taxon>
        <taxon>Rhabditina</taxon>
        <taxon>Rhabditomorpha</taxon>
        <taxon>Strongyloidea</taxon>
        <taxon>Ancylostomatidae</taxon>
        <taxon>Bunostominae</taxon>
        <taxon>Necator</taxon>
    </lineage>
</organism>
<protein>
    <submittedName>
        <fullName evidence="1">Uncharacterized protein</fullName>
    </submittedName>
</protein>
<reference evidence="2" key="1">
    <citation type="journal article" date="2014" name="Nat. Genet.">
        <title>Genome of the human hookworm Necator americanus.</title>
        <authorList>
            <person name="Tang Y.T."/>
            <person name="Gao X."/>
            <person name="Rosa B.A."/>
            <person name="Abubucker S."/>
            <person name="Hallsworth-Pepin K."/>
            <person name="Martin J."/>
            <person name="Tyagi R."/>
            <person name="Heizer E."/>
            <person name="Zhang X."/>
            <person name="Bhonagiri-Palsikar V."/>
            <person name="Minx P."/>
            <person name="Warren W.C."/>
            <person name="Wang Q."/>
            <person name="Zhan B."/>
            <person name="Hotez P.J."/>
            <person name="Sternberg P.W."/>
            <person name="Dougall A."/>
            <person name="Gaze S.T."/>
            <person name="Mulvenna J."/>
            <person name="Sotillo J."/>
            <person name="Ranganathan S."/>
            <person name="Rabelo E.M."/>
            <person name="Wilson R.K."/>
            <person name="Felgner P.L."/>
            <person name="Bethony J."/>
            <person name="Hawdon J.M."/>
            <person name="Gasser R.B."/>
            <person name="Loukas A."/>
            <person name="Mitreva M."/>
        </authorList>
    </citation>
    <scope>NUCLEOTIDE SEQUENCE [LARGE SCALE GENOMIC DNA]</scope>
</reference>
<evidence type="ECO:0000313" key="1">
    <source>
        <dbReference type="EMBL" id="ETN78821.1"/>
    </source>
</evidence>
<dbReference type="AlphaFoldDB" id="W2TCC5"/>
<name>W2TCC5_NECAM</name>
<evidence type="ECO:0000313" key="2">
    <source>
        <dbReference type="Proteomes" id="UP000053676"/>
    </source>
</evidence>
<dbReference type="KEGG" id="nai:NECAME_10121"/>
<accession>W2TCC5</accession>
<gene>
    <name evidence="1" type="ORF">NECAME_10121</name>
</gene>
<dbReference type="Proteomes" id="UP000053676">
    <property type="component" value="Unassembled WGS sequence"/>
</dbReference>
<proteinExistence type="predicted"/>
<keyword evidence="2" id="KW-1185">Reference proteome</keyword>
<dbReference type="EMBL" id="KI659707">
    <property type="protein sequence ID" value="ETN78821.1"/>
    <property type="molecule type" value="Genomic_DNA"/>
</dbReference>